<dbReference type="FunFam" id="3.40.1480.10:FF:000003">
    <property type="entry name" value="D-glycerate 2-kinase"/>
    <property type="match status" value="1"/>
</dbReference>
<evidence type="ECO:0000313" key="3">
    <source>
        <dbReference type="EMBL" id="ACZ41021.1"/>
    </source>
</evidence>
<dbReference type="eggNOG" id="COG2379">
    <property type="taxonomic scope" value="Bacteria"/>
</dbReference>
<dbReference type="Gene3D" id="3.40.50.10180">
    <property type="entry name" value="Glycerate kinase, MOFRL-like N-terminal domain"/>
    <property type="match status" value="1"/>
</dbReference>
<name>D1CDL5_THET1</name>
<dbReference type="PANTHER" id="PTHR12227:SF0">
    <property type="entry name" value="GLYCERATE KINASE"/>
    <property type="match status" value="1"/>
</dbReference>
<dbReference type="EC" id="1.1.1.81" evidence="3"/>
<keyword evidence="4" id="KW-1185">Reference proteome</keyword>
<dbReference type="SUPFAM" id="SSF82544">
    <property type="entry name" value="GckA/TtuD-like"/>
    <property type="match status" value="1"/>
</dbReference>
<evidence type="ECO:0000259" key="2">
    <source>
        <dbReference type="Pfam" id="PF13660"/>
    </source>
</evidence>
<dbReference type="AlphaFoldDB" id="D1CDL5"/>
<dbReference type="Gene3D" id="3.40.1480.10">
    <property type="entry name" value="MOFRL domain"/>
    <property type="match status" value="1"/>
</dbReference>
<dbReference type="InterPro" id="IPR039760">
    <property type="entry name" value="MOFRL_protein"/>
</dbReference>
<gene>
    <name evidence="3" type="ordered locus">Tter_0099</name>
</gene>
<sequence length="443" mass="46817">MISIETLRNDAKDILMAGVKACNARDAVKRNLQLVDGELRCGNSTVLLDEYKRILVVAIGKAAADMALGAHDVLGDLVHIYFVITKYGHGKDIDRLGMRLFESGHPVPDVAGVTAATEMIHLLEETSDKDLVIFLISGGASALCTLPEDDITLEDLQETTKRLLLAGADIRELNTVRKHISRSGGGKLAGIVYPSRVVALVVSDVIGNDLDVIASGPLTPDPTTYQDALEVVDRLRVELPVSVKNYLLMGIAGDVPETPKPGSPEFENVSIRVIADVFLALREAASRAEALGYESLILTSRLEGESRELGKTVGNIAVNVVKENVPYSPPVALLLGGETTVTVRGNGVGGRNQELALSAALAMQGCENVVVASMGTDGTDGPTDAAGGIVDGLTVARGKVAGLDAKRYLARNDAYNYLKATGDLIFTGPTGTNVNDLVLVLAR</sequence>
<dbReference type="InterPro" id="IPR007835">
    <property type="entry name" value="MOFRL"/>
</dbReference>
<dbReference type="InterPro" id="IPR038614">
    <property type="entry name" value="GK_N_sf"/>
</dbReference>
<dbReference type="HOGENOM" id="CLU_032279_1_1_0"/>
<dbReference type="STRING" id="525904.Tter_0099"/>
<dbReference type="PANTHER" id="PTHR12227">
    <property type="entry name" value="GLYCERATE KINASE"/>
    <property type="match status" value="1"/>
</dbReference>
<dbReference type="KEGG" id="ttr:Tter_0099"/>
<keyword evidence="3" id="KW-0670">Pyruvate</keyword>
<accession>D1CDL5</accession>
<proteinExistence type="predicted"/>
<dbReference type="InterPro" id="IPR025286">
    <property type="entry name" value="MOFRL_assoc_dom"/>
</dbReference>
<dbReference type="InterPro" id="IPR037035">
    <property type="entry name" value="GK-like_C_sf"/>
</dbReference>
<protein>
    <submittedName>
        <fullName evidence="3">Hydroxypyruvate reductase</fullName>
        <ecNumber evidence="3">1.1.1.81</ecNumber>
    </submittedName>
</protein>
<dbReference type="GO" id="GO:0008887">
    <property type="term" value="F:glycerate kinase activity"/>
    <property type="evidence" value="ECO:0007669"/>
    <property type="project" value="InterPro"/>
</dbReference>
<feature type="domain" description="MOFRL" evidence="1">
    <location>
        <begin position="332"/>
        <end position="436"/>
    </location>
</feature>
<dbReference type="GO" id="GO:0016618">
    <property type="term" value="F:hydroxypyruvate reductase [NAD(P)H] activity"/>
    <property type="evidence" value="ECO:0007669"/>
    <property type="project" value="UniProtKB-EC"/>
</dbReference>
<reference evidence="4" key="1">
    <citation type="journal article" date="2010" name="Stand. Genomic Sci.">
        <title>Complete genome sequence of 'Thermobaculum terrenum' type strain (YNP1).</title>
        <authorList>
            <person name="Kiss H."/>
            <person name="Cleland D."/>
            <person name="Lapidus A."/>
            <person name="Lucas S."/>
            <person name="Glavina Del Rio T."/>
            <person name="Nolan M."/>
            <person name="Tice H."/>
            <person name="Han C."/>
            <person name="Goodwin L."/>
            <person name="Pitluck S."/>
            <person name="Liolios K."/>
            <person name="Ivanova N."/>
            <person name="Mavromatis K."/>
            <person name="Ovchinnikova G."/>
            <person name="Pati A."/>
            <person name="Chen A."/>
            <person name="Palaniappan K."/>
            <person name="Land M."/>
            <person name="Hauser L."/>
            <person name="Chang Y."/>
            <person name="Jeffries C."/>
            <person name="Lu M."/>
            <person name="Brettin T."/>
            <person name="Detter J."/>
            <person name="Goker M."/>
            <person name="Tindall B."/>
            <person name="Beck B."/>
            <person name="McDermott T."/>
            <person name="Woyke T."/>
            <person name="Bristow J."/>
            <person name="Eisen J."/>
            <person name="Markowitz V."/>
            <person name="Hugenholtz P."/>
            <person name="Kyrpides N."/>
            <person name="Klenk H."/>
            <person name="Cheng J."/>
        </authorList>
    </citation>
    <scope>NUCLEOTIDE SEQUENCE [LARGE SCALE GENOMIC DNA]</scope>
    <source>
        <strain evidence="4">ATCC BAA-798 / YNP1</strain>
    </source>
</reference>
<feature type="domain" description="MOFRL-associated" evidence="2">
    <location>
        <begin position="11"/>
        <end position="247"/>
    </location>
</feature>
<keyword evidence="3" id="KW-0560">Oxidoreductase</keyword>
<evidence type="ECO:0000313" key="4">
    <source>
        <dbReference type="Proteomes" id="UP000000323"/>
    </source>
</evidence>
<dbReference type="Proteomes" id="UP000000323">
    <property type="component" value="Chromosome 1"/>
</dbReference>
<dbReference type="Pfam" id="PF05161">
    <property type="entry name" value="MOFRL"/>
    <property type="match status" value="1"/>
</dbReference>
<dbReference type="RefSeq" id="WP_012874056.1">
    <property type="nucleotide sequence ID" value="NC_013525.1"/>
</dbReference>
<dbReference type="GO" id="GO:0005737">
    <property type="term" value="C:cytoplasm"/>
    <property type="evidence" value="ECO:0007669"/>
    <property type="project" value="TreeGrafter"/>
</dbReference>
<dbReference type="EMBL" id="CP001825">
    <property type="protein sequence ID" value="ACZ41021.1"/>
    <property type="molecule type" value="Genomic_DNA"/>
</dbReference>
<dbReference type="Pfam" id="PF13660">
    <property type="entry name" value="DUF4147"/>
    <property type="match status" value="1"/>
</dbReference>
<evidence type="ECO:0000259" key="1">
    <source>
        <dbReference type="Pfam" id="PF05161"/>
    </source>
</evidence>
<organism evidence="3 4">
    <name type="scientific">Thermobaculum terrenum (strain ATCC BAA-798 / CCMEE 7001 / YNP1)</name>
    <dbReference type="NCBI Taxonomy" id="525904"/>
    <lineage>
        <taxon>Bacteria</taxon>
        <taxon>Bacillati</taxon>
        <taxon>Chloroflexota</taxon>
        <taxon>Chloroflexia</taxon>
        <taxon>Candidatus Thermobaculales</taxon>
        <taxon>Candidatus Thermobaculaceae</taxon>
        <taxon>Thermobaculum</taxon>
    </lineage>
</organism>